<evidence type="ECO:0000313" key="4">
    <source>
        <dbReference type="Proteomes" id="UP001385951"/>
    </source>
</evidence>
<evidence type="ECO:0000313" key="3">
    <source>
        <dbReference type="EMBL" id="KAK7681502.1"/>
    </source>
</evidence>
<organism evidence="3 4">
    <name type="scientific">Cerrena zonata</name>
    <dbReference type="NCBI Taxonomy" id="2478898"/>
    <lineage>
        <taxon>Eukaryota</taxon>
        <taxon>Fungi</taxon>
        <taxon>Dikarya</taxon>
        <taxon>Basidiomycota</taxon>
        <taxon>Agaricomycotina</taxon>
        <taxon>Agaricomycetes</taxon>
        <taxon>Polyporales</taxon>
        <taxon>Cerrenaceae</taxon>
        <taxon>Cerrena</taxon>
    </lineage>
</organism>
<dbReference type="PANTHER" id="PTHR33096">
    <property type="entry name" value="CXC2 DOMAIN-CONTAINING PROTEIN"/>
    <property type="match status" value="1"/>
</dbReference>
<feature type="compositionally biased region" description="Polar residues" evidence="1">
    <location>
        <begin position="7"/>
        <end position="37"/>
    </location>
</feature>
<sequence>MTRNHHLSQPSHSRPHNVATTTVPETPSQPVAPLTQSQHDTTRLFRFGQPHEDVYFEFEWAPPRRQKTQNSYIEEWLSERNSYLKAILDREAPPSRLCSRDCGQAMKWRCHDCFGEPVFCTDCCRTTHLSNPFHRVSVWSDTFFYRSSLRHAGVVLHLGHNGFPCPSTPAVQITSNPVVTLTVPESPIHNRDLDQHTRDPNCATLDTPSLATLTLTDDPPSHSSDHVASPQLGAEDLVTGTNVTDPGRSGDHIDPDSSDDLMEFERAGISHPASSYPKGRDARGNQWLTVVDIGGVHHLPTHFCSCSSSELVPPRLQLLQLGLYPATINEPQTVFTFRLLDDFDVDNLETKAAAQRYYAKLKRLTSNAFPQDVADRYREFMRVMREWRNLKSRQRMGIGHDTHQDAIPDGGLALFCPACPQPGINLPENWQDDGDQLKYMPTLVVDGNFKQEHLKMKQSKDDVPLSDGHGYMVGKERFDQYIKSVPKTAVEPSTCHEHDAVKSQNSTRAHLDATGIGAVACKHGCFYPHSVVNFQKGEGQRYMDYAIVNALNYISVVAVALLLYDIMCQFFLKFASRIADCPPFLNLRSNLAIKPGIGLFHVHGHVKECYARYAPTFIRGAGMVDGEIMETLWSPLNHTAPSARPMSWFHRQEYLDSHMGDSNWKKLTRMVPTLFRKWQVCLEQVADSQDYFDKLSQHVGASNAADWTRLENRIQLLRSSNIEVMDALDVKEAVAPGKADVQRELATEEDGTSLSPGTSAWISFGLKIEEQQIDLLKQVRKLQAEPSIELQLSLQAKRRRLQHKIDKFIKESSHYLLGIESTPTATIGEDWFEEDDDDDYNVELSTSDIALDDSCFPEQVSLPLPSSFGSERCKGLLQSLARCELKLREGQAHDALHNLRIAIAHKSFIYRSRIRKNAPNTGYSKRLRSYGDAHAVQMSIDHAAKVYSTARRAIEVIDKHSPVLTKLQVLTREDLIASTAVSDPNARGQRQVSLSWIWQTVVNNGTPAFVTEMMRVNWLRAKSRRDRWAEEKVLIHSELEWTHRYFLRNVDLWRGRAVDKTPGQTCYALKQAETWRRFAHHANLALDKVNMPQL</sequence>
<dbReference type="PANTHER" id="PTHR33096:SF1">
    <property type="entry name" value="CXC1-LIKE CYSTEINE CLUSTER ASSOCIATED WITH KDZ TRANSPOSASES DOMAIN-CONTAINING PROTEIN"/>
    <property type="match status" value="1"/>
</dbReference>
<name>A0AAW0FMV7_9APHY</name>
<feature type="region of interest" description="Disordered" evidence="1">
    <location>
        <begin position="1"/>
        <end position="37"/>
    </location>
</feature>
<dbReference type="Proteomes" id="UP001385951">
    <property type="component" value="Unassembled WGS sequence"/>
</dbReference>
<gene>
    <name evidence="3" type="ORF">QCA50_015234</name>
</gene>
<dbReference type="Pfam" id="PF18803">
    <property type="entry name" value="CxC2"/>
    <property type="match status" value="1"/>
</dbReference>
<evidence type="ECO:0000256" key="1">
    <source>
        <dbReference type="SAM" id="MobiDB-lite"/>
    </source>
</evidence>
<dbReference type="Pfam" id="PF18758">
    <property type="entry name" value="KDZ"/>
    <property type="match status" value="1"/>
</dbReference>
<keyword evidence="4" id="KW-1185">Reference proteome</keyword>
<proteinExistence type="predicted"/>
<comment type="caution">
    <text evidence="3">The sequence shown here is derived from an EMBL/GenBank/DDBJ whole genome shotgun (WGS) entry which is preliminary data.</text>
</comment>
<dbReference type="InterPro" id="IPR040521">
    <property type="entry name" value="KDZ"/>
</dbReference>
<reference evidence="3 4" key="1">
    <citation type="submission" date="2022-09" db="EMBL/GenBank/DDBJ databases">
        <authorList>
            <person name="Palmer J.M."/>
        </authorList>
    </citation>
    <scope>NUCLEOTIDE SEQUENCE [LARGE SCALE GENOMIC DNA]</scope>
    <source>
        <strain evidence="3 4">DSM 7382</strain>
    </source>
</reference>
<protein>
    <recommendedName>
        <fullName evidence="2">CxC2-like cysteine cluster KDZ transposase-associated domain-containing protein</fullName>
    </recommendedName>
</protein>
<dbReference type="InterPro" id="IPR041457">
    <property type="entry name" value="CxC2_KDZ-assoc"/>
</dbReference>
<dbReference type="EMBL" id="JASBNA010000040">
    <property type="protein sequence ID" value="KAK7681502.1"/>
    <property type="molecule type" value="Genomic_DNA"/>
</dbReference>
<feature type="domain" description="CxC2-like cysteine cluster KDZ transposase-associated" evidence="2">
    <location>
        <begin position="282"/>
        <end position="367"/>
    </location>
</feature>
<dbReference type="AlphaFoldDB" id="A0AAW0FMV7"/>
<feature type="region of interest" description="Disordered" evidence="1">
    <location>
        <begin position="211"/>
        <end position="257"/>
    </location>
</feature>
<accession>A0AAW0FMV7</accession>
<evidence type="ECO:0000259" key="2">
    <source>
        <dbReference type="Pfam" id="PF18803"/>
    </source>
</evidence>